<feature type="signal peptide" evidence="3">
    <location>
        <begin position="1"/>
        <end position="21"/>
    </location>
</feature>
<evidence type="ECO:0000256" key="2">
    <source>
        <dbReference type="SAM" id="Phobius"/>
    </source>
</evidence>
<keyword evidence="3" id="KW-0732">Signal</keyword>
<evidence type="ECO:0000313" key="5">
    <source>
        <dbReference type="Proteomes" id="UP000251558"/>
    </source>
</evidence>
<proteinExistence type="predicted"/>
<gene>
    <name evidence="4" type="ORF">DPM33_21350</name>
</gene>
<feature type="region of interest" description="Disordered" evidence="1">
    <location>
        <begin position="91"/>
        <end position="114"/>
    </location>
</feature>
<keyword evidence="2" id="KW-0812">Transmembrane</keyword>
<evidence type="ECO:0000313" key="4">
    <source>
        <dbReference type="EMBL" id="RAZ88974.1"/>
    </source>
</evidence>
<keyword evidence="2" id="KW-0472">Membrane</keyword>
<sequence length="114" mass="12046">MKKRFSSLMRSLTLGGLIATAAARSLIIFKASPVPDPASGRTEPELFAPAISSSFDYITPAQSWILIVLTGITVIGLVGWIFFAFKERGSGMDGGAGSGRSGTAMRRPVGRQGR</sequence>
<evidence type="ECO:0000256" key="1">
    <source>
        <dbReference type="SAM" id="MobiDB-lite"/>
    </source>
</evidence>
<protein>
    <submittedName>
        <fullName evidence="4">Uncharacterized protein</fullName>
    </submittedName>
</protein>
<dbReference type="EMBL" id="QMBP01000010">
    <property type="protein sequence ID" value="RAZ88974.1"/>
    <property type="molecule type" value="Genomic_DNA"/>
</dbReference>
<name>A0A330HQF6_9HYPH</name>
<keyword evidence="2" id="KW-1133">Transmembrane helix</keyword>
<dbReference type="Proteomes" id="UP000251558">
    <property type="component" value="Unassembled WGS sequence"/>
</dbReference>
<accession>A0A330HQF6</accession>
<evidence type="ECO:0000256" key="3">
    <source>
        <dbReference type="SAM" id="SignalP"/>
    </source>
</evidence>
<feature type="transmembrane region" description="Helical" evidence="2">
    <location>
        <begin position="64"/>
        <end position="85"/>
    </location>
</feature>
<comment type="caution">
    <text evidence="4">The sequence shown here is derived from an EMBL/GenBank/DDBJ whole genome shotgun (WGS) entry which is preliminary data.</text>
</comment>
<dbReference type="AlphaFoldDB" id="A0A330HQF6"/>
<keyword evidence="5" id="KW-1185">Reference proteome</keyword>
<organism evidence="4 5">
    <name type="scientific">Mesorhizobium hawassense</name>
    <dbReference type="NCBI Taxonomy" id="1209954"/>
    <lineage>
        <taxon>Bacteria</taxon>
        <taxon>Pseudomonadati</taxon>
        <taxon>Pseudomonadota</taxon>
        <taxon>Alphaproteobacteria</taxon>
        <taxon>Hyphomicrobiales</taxon>
        <taxon>Phyllobacteriaceae</taxon>
        <taxon>Mesorhizobium</taxon>
    </lineage>
</organism>
<feature type="compositionally biased region" description="Gly residues" evidence="1">
    <location>
        <begin position="91"/>
        <end position="100"/>
    </location>
</feature>
<dbReference type="OrthoDB" id="9810311at2"/>
<feature type="chain" id="PRO_5016337952" evidence="3">
    <location>
        <begin position="22"/>
        <end position="114"/>
    </location>
</feature>
<dbReference type="RefSeq" id="WP_112099405.1">
    <property type="nucleotide sequence ID" value="NZ_QMBP01000010.1"/>
</dbReference>
<reference evidence="4 5" key="1">
    <citation type="submission" date="2018-07" db="EMBL/GenBank/DDBJ databases">
        <title>Diversity of Mesorhizobium strains in Brazil.</title>
        <authorList>
            <person name="Helene L.C.F."/>
            <person name="Dall'Agnol R."/>
            <person name="Delamuta J.R.M."/>
            <person name="Hungria M."/>
        </authorList>
    </citation>
    <scope>NUCLEOTIDE SEQUENCE [LARGE SCALE GENOMIC DNA]</scope>
    <source>
        <strain evidence="4 5">AC99b</strain>
    </source>
</reference>